<keyword evidence="13" id="KW-1185">Reference proteome</keyword>
<name>A0A418M5N2_9BACT</name>
<dbReference type="GO" id="GO:0004016">
    <property type="term" value="F:adenylate cyclase activity"/>
    <property type="evidence" value="ECO:0007669"/>
    <property type="project" value="UniProtKB-UniRule"/>
</dbReference>
<dbReference type="PANTHER" id="PTHR34185">
    <property type="entry name" value="DIADENYLATE CYCLASE"/>
    <property type="match status" value="1"/>
</dbReference>
<evidence type="ECO:0000256" key="7">
    <source>
        <dbReference type="ARBA" id="ARBA00022840"/>
    </source>
</evidence>
<feature type="transmembrane region" description="Helical" evidence="10">
    <location>
        <begin position="61"/>
        <end position="82"/>
    </location>
</feature>
<evidence type="ECO:0000256" key="1">
    <source>
        <dbReference type="ARBA" id="ARBA00000877"/>
    </source>
</evidence>
<protein>
    <recommendedName>
        <fullName evidence="10">Diadenylate cyclase</fullName>
        <shortName evidence="10">DAC</shortName>
        <ecNumber evidence="10">2.7.7.85</ecNumber>
    </recommendedName>
    <alternativeName>
        <fullName evidence="10">Cyclic-di-AMP synthase</fullName>
        <shortName evidence="10">c-di-AMP synthase</shortName>
    </alternativeName>
</protein>
<dbReference type="Proteomes" id="UP000283523">
    <property type="component" value="Unassembled WGS sequence"/>
</dbReference>
<dbReference type="AlphaFoldDB" id="A0A418M5N2"/>
<evidence type="ECO:0000256" key="4">
    <source>
        <dbReference type="ARBA" id="ARBA00022692"/>
    </source>
</evidence>
<dbReference type="InterPro" id="IPR036888">
    <property type="entry name" value="DNA_integrity_DisA_N_sf"/>
</dbReference>
<feature type="transmembrane region" description="Helical" evidence="10">
    <location>
        <begin position="37"/>
        <end position="55"/>
    </location>
</feature>
<dbReference type="InterPro" id="IPR034701">
    <property type="entry name" value="CdaA"/>
</dbReference>
<evidence type="ECO:0000313" key="12">
    <source>
        <dbReference type="EMBL" id="RIV21172.1"/>
    </source>
</evidence>
<evidence type="ECO:0000256" key="6">
    <source>
        <dbReference type="ARBA" id="ARBA00022741"/>
    </source>
</evidence>
<keyword evidence="6 10" id="KW-0547">Nucleotide-binding</keyword>
<dbReference type="Pfam" id="PF02457">
    <property type="entry name" value="DAC"/>
    <property type="match status" value="1"/>
</dbReference>
<evidence type="ECO:0000256" key="2">
    <source>
        <dbReference type="ARBA" id="ARBA00022475"/>
    </source>
</evidence>
<keyword evidence="4 10" id="KW-0812">Transmembrane</keyword>
<keyword evidence="5 10" id="KW-0548">Nucleotidyltransferase</keyword>
<dbReference type="PIRSF" id="PIRSF004793">
    <property type="entry name" value="UCP004793"/>
    <property type="match status" value="1"/>
</dbReference>
<keyword evidence="8 10" id="KW-1133">Transmembrane helix</keyword>
<evidence type="ECO:0000313" key="13">
    <source>
        <dbReference type="Proteomes" id="UP000283523"/>
    </source>
</evidence>
<keyword evidence="9 10" id="KW-0472">Membrane</keyword>
<dbReference type="InterPro" id="IPR050338">
    <property type="entry name" value="DisA"/>
</dbReference>
<dbReference type="GO" id="GO:0005524">
    <property type="term" value="F:ATP binding"/>
    <property type="evidence" value="ECO:0007669"/>
    <property type="project" value="UniProtKB-UniRule"/>
</dbReference>
<comment type="function">
    <text evidence="10">Catalyzes the condensation of 2 ATP molecules into cyclic di-AMP (c-di-AMP), a second messenger used to regulate differing processes in different bacteria.</text>
</comment>
<evidence type="ECO:0000256" key="10">
    <source>
        <dbReference type="HAMAP-Rule" id="MF_01499"/>
    </source>
</evidence>
<dbReference type="NCBIfam" id="TIGR00159">
    <property type="entry name" value="diadenylate cyclase CdaA"/>
    <property type="match status" value="1"/>
</dbReference>
<keyword evidence="7 10" id="KW-0067">ATP-binding</keyword>
<dbReference type="PANTHER" id="PTHR34185:SF1">
    <property type="entry name" value="DIADENYLATE CYCLASE"/>
    <property type="match status" value="1"/>
</dbReference>
<dbReference type="RefSeq" id="WP_119668963.1">
    <property type="nucleotide sequence ID" value="NZ_QXED01000005.1"/>
</dbReference>
<comment type="similarity">
    <text evidence="10">Belongs to the adenylate cyclase family. DacA/CdaA subfamily.</text>
</comment>
<evidence type="ECO:0000256" key="3">
    <source>
        <dbReference type="ARBA" id="ARBA00022679"/>
    </source>
</evidence>
<feature type="transmembrane region" description="Helical" evidence="10">
    <location>
        <begin position="12"/>
        <end position="30"/>
    </location>
</feature>
<dbReference type="SUPFAM" id="SSF143597">
    <property type="entry name" value="YojJ-like"/>
    <property type="match status" value="1"/>
</dbReference>
<dbReference type="Pfam" id="PF19293">
    <property type="entry name" value="CdaA_N"/>
    <property type="match status" value="1"/>
</dbReference>
<evidence type="ECO:0000256" key="5">
    <source>
        <dbReference type="ARBA" id="ARBA00022695"/>
    </source>
</evidence>
<accession>A0A418M5N2</accession>
<comment type="caution">
    <text evidence="12">The sequence shown here is derived from an EMBL/GenBank/DDBJ whole genome shotgun (WGS) entry which is preliminary data.</text>
</comment>
<dbReference type="HAMAP" id="MF_01499">
    <property type="entry name" value="DacA"/>
    <property type="match status" value="1"/>
</dbReference>
<keyword evidence="2 10" id="KW-1003">Cell membrane</keyword>
<comment type="catalytic activity">
    <reaction evidence="1 10">
        <text>2 ATP = 3',3'-c-di-AMP + 2 diphosphate</text>
        <dbReference type="Rhea" id="RHEA:35655"/>
        <dbReference type="ChEBI" id="CHEBI:30616"/>
        <dbReference type="ChEBI" id="CHEBI:33019"/>
        <dbReference type="ChEBI" id="CHEBI:71500"/>
        <dbReference type="EC" id="2.7.7.85"/>
    </reaction>
</comment>
<dbReference type="EC" id="2.7.7.85" evidence="10"/>
<evidence type="ECO:0000256" key="9">
    <source>
        <dbReference type="ARBA" id="ARBA00023136"/>
    </source>
</evidence>
<dbReference type="GO" id="GO:0006171">
    <property type="term" value="P:cAMP biosynthetic process"/>
    <property type="evidence" value="ECO:0007669"/>
    <property type="project" value="InterPro"/>
</dbReference>
<keyword evidence="3 10" id="KW-0808">Transferase</keyword>
<dbReference type="InterPro" id="IPR003390">
    <property type="entry name" value="DNA_integrity_scan_DisA_N"/>
</dbReference>
<dbReference type="GO" id="GO:0106408">
    <property type="term" value="F:diadenylate cyclase activity"/>
    <property type="evidence" value="ECO:0007669"/>
    <property type="project" value="UniProtKB-EC"/>
</dbReference>
<organism evidence="12 13">
    <name type="scientific">Fibrisoma montanum</name>
    <dbReference type="NCBI Taxonomy" id="2305895"/>
    <lineage>
        <taxon>Bacteria</taxon>
        <taxon>Pseudomonadati</taxon>
        <taxon>Bacteroidota</taxon>
        <taxon>Cytophagia</taxon>
        <taxon>Cytophagales</taxon>
        <taxon>Spirosomataceae</taxon>
        <taxon>Fibrisoma</taxon>
    </lineage>
</organism>
<dbReference type="PROSITE" id="PS51794">
    <property type="entry name" value="DAC"/>
    <property type="match status" value="1"/>
</dbReference>
<dbReference type="Gene3D" id="3.40.1700.10">
    <property type="entry name" value="DNA integrity scanning protein, DisA, N-terminal domain"/>
    <property type="match status" value="1"/>
</dbReference>
<dbReference type="OrthoDB" id="9807385at2"/>
<comment type="subunit">
    <text evidence="10">Probably a homodimer.</text>
</comment>
<dbReference type="EMBL" id="QXED01000005">
    <property type="protein sequence ID" value="RIV21172.1"/>
    <property type="molecule type" value="Genomic_DNA"/>
</dbReference>
<proteinExistence type="inferred from homology"/>
<gene>
    <name evidence="10" type="primary">dacA</name>
    <name evidence="12" type="ORF">DYU11_17240</name>
</gene>
<feature type="domain" description="DAC" evidence="11">
    <location>
        <begin position="83"/>
        <end position="251"/>
    </location>
</feature>
<sequence length="275" mass="30414">MFLFRLGFLDVGWLDILDILLVAVLIYQIYNLLRGSVASRVFIGYLLVYLLYLVVKALGLNLLTTILEYFISVGALALIIIFQQEIRRFLLLIGKSTNVVNNRLMRRWLLRQPYLPESVTPLKPIVDACKTLSAEFSGGLIAIERNDDLDKYIQTGELINANLSKQLLLSIFSQYSPLHDGAVIISNGRILAARCILPVSDDDVLPPALGFRHRAALGMCEATDAAVIAVSEETGRLALAINGELSTNLSLPELESRLDTYLNEPGLKPLGNITS</sequence>
<evidence type="ECO:0000256" key="8">
    <source>
        <dbReference type="ARBA" id="ARBA00022989"/>
    </source>
</evidence>
<reference evidence="12 13" key="1">
    <citation type="submission" date="2018-08" db="EMBL/GenBank/DDBJ databases">
        <title>Fibrisoma montanum sp. nov., isolated from Danxia mountain soil.</title>
        <authorList>
            <person name="Huang Y."/>
        </authorList>
    </citation>
    <scope>NUCLEOTIDE SEQUENCE [LARGE SCALE GENOMIC DNA]</scope>
    <source>
        <strain evidence="12 13">HYT19</strain>
    </source>
</reference>
<dbReference type="InterPro" id="IPR045585">
    <property type="entry name" value="CdaA_N"/>
</dbReference>
<dbReference type="InterPro" id="IPR014046">
    <property type="entry name" value="C-di-AMP_synthase"/>
</dbReference>
<comment type="caution">
    <text evidence="10">Lacks conserved residue(s) required for the propagation of feature annotation.</text>
</comment>
<evidence type="ECO:0000259" key="11">
    <source>
        <dbReference type="PROSITE" id="PS51794"/>
    </source>
</evidence>